<dbReference type="InterPro" id="IPR000515">
    <property type="entry name" value="MetI-like"/>
</dbReference>
<sequence>MQLTARAQRCLVIAGFLIAPLTLLAVFSLWPAVQLVWFSLTDWDGMSADKSFVGLDNYRTILFEDTGLLRPLLNSLYYFAGSMLQLALATYFAVILNRGMPGSAAFRLILFMPFVLNSVAVSIVFRDFLQIEGGLDALMTIVGLGAWTREWVQDPDIAPWSLVFASVWRYLGFQLLITYGALQAVPQDQYEAARIEGASEWQQFRFITFPAILPILGLQMILATVGSLEVFDVPFLITGGANGTKTFVMATLEEAFEFRRVGMAAAMAVILLAGVLVAVAIQRLVLPKEEAR</sequence>
<reference evidence="9 10" key="1">
    <citation type="submission" date="2015-07" db="EMBL/GenBank/DDBJ databases">
        <authorList>
            <person name="Noorani M."/>
        </authorList>
    </citation>
    <scope>NUCLEOTIDE SEQUENCE [LARGE SCALE GENOMIC DNA]</scope>
    <source>
        <strain evidence="9 10">CECT 7802</strain>
    </source>
</reference>
<keyword evidence="6 7" id="KW-0472">Membrane</keyword>
<feature type="transmembrane region" description="Helical" evidence="7">
    <location>
        <begin position="108"/>
        <end position="125"/>
    </location>
</feature>
<dbReference type="GO" id="GO:0055085">
    <property type="term" value="P:transmembrane transport"/>
    <property type="evidence" value="ECO:0007669"/>
    <property type="project" value="InterPro"/>
</dbReference>
<dbReference type="SUPFAM" id="SSF161098">
    <property type="entry name" value="MetI-like"/>
    <property type="match status" value="1"/>
</dbReference>
<dbReference type="Pfam" id="PF00528">
    <property type="entry name" value="BPD_transp_1"/>
    <property type="match status" value="1"/>
</dbReference>
<dbReference type="InterPro" id="IPR035906">
    <property type="entry name" value="MetI-like_sf"/>
</dbReference>
<feature type="transmembrane region" description="Helical" evidence="7">
    <location>
        <begin position="261"/>
        <end position="286"/>
    </location>
</feature>
<dbReference type="AlphaFoldDB" id="A0A0M6YM82"/>
<feature type="transmembrane region" description="Helical" evidence="7">
    <location>
        <begin position="12"/>
        <end position="33"/>
    </location>
</feature>
<accession>A0A0M6YM82</accession>
<evidence type="ECO:0000313" key="9">
    <source>
        <dbReference type="EMBL" id="CTQ51468.1"/>
    </source>
</evidence>
<dbReference type="Proteomes" id="UP000049222">
    <property type="component" value="Unassembled WGS sequence"/>
</dbReference>
<feature type="domain" description="ABC transmembrane type-1" evidence="8">
    <location>
        <begin position="71"/>
        <end position="282"/>
    </location>
</feature>
<evidence type="ECO:0000313" key="10">
    <source>
        <dbReference type="Proteomes" id="UP000049222"/>
    </source>
</evidence>
<evidence type="ECO:0000256" key="4">
    <source>
        <dbReference type="ARBA" id="ARBA00022692"/>
    </source>
</evidence>
<keyword evidence="4 7" id="KW-0812">Transmembrane</keyword>
<comment type="subcellular location">
    <subcellularLocation>
        <location evidence="1 7">Cell membrane</location>
        <topology evidence="1 7">Multi-pass membrane protein</topology>
    </subcellularLocation>
</comment>
<organism evidence="9 10">
    <name type="scientific">Jannaschia donghaensis</name>
    <dbReference type="NCBI Taxonomy" id="420998"/>
    <lineage>
        <taxon>Bacteria</taxon>
        <taxon>Pseudomonadati</taxon>
        <taxon>Pseudomonadota</taxon>
        <taxon>Alphaproteobacteria</taxon>
        <taxon>Rhodobacterales</taxon>
        <taxon>Roseobacteraceae</taxon>
        <taxon>Jannaschia</taxon>
    </lineage>
</organism>
<evidence type="ECO:0000259" key="8">
    <source>
        <dbReference type="PROSITE" id="PS50928"/>
    </source>
</evidence>
<evidence type="ECO:0000256" key="1">
    <source>
        <dbReference type="ARBA" id="ARBA00004651"/>
    </source>
</evidence>
<keyword evidence="2 7" id="KW-0813">Transport</keyword>
<keyword evidence="10" id="KW-1185">Reference proteome</keyword>
<evidence type="ECO:0000256" key="7">
    <source>
        <dbReference type="RuleBase" id="RU363032"/>
    </source>
</evidence>
<evidence type="ECO:0000256" key="3">
    <source>
        <dbReference type="ARBA" id="ARBA00022475"/>
    </source>
</evidence>
<protein>
    <submittedName>
        <fullName evidence="9">Lactose transport system permease protein LacF</fullName>
    </submittedName>
</protein>
<feature type="transmembrane region" description="Helical" evidence="7">
    <location>
        <begin position="206"/>
        <end position="226"/>
    </location>
</feature>
<dbReference type="CDD" id="cd06261">
    <property type="entry name" value="TM_PBP2"/>
    <property type="match status" value="1"/>
</dbReference>
<proteinExistence type="inferred from homology"/>
<evidence type="ECO:0000256" key="6">
    <source>
        <dbReference type="ARBA" id="ARBA00023136"/>
    </source>
</evidence>
<dbReference type="PANTHER" id="PTHR43005:SF2">
    <property type="entry name" value="INTEGRAL MEMBRANE SUGAR TRANSPORT PROTEIN"/>
    <property type="match status" value="1"/>
</dbReference>
<evidence type="ECO:0000256" key="2">
    <source>
        <dbReference type="ARBA" id="ARBA00022448"/>
    </source>
</evidence>
<dbReference type="PANTHER" id="PTHR43005">
    <property type="entry name" value="BLR7065 PROTEIN"/>
    <property type="match status" value="1"/>
</dbReference>
<dbReference type="STRING" id="420998.JDO7802_03508"/>
<dbReference type="EMBL" id="CXSU01000012">
    <property type="protein sequence ID" value="CTQ51468.1"/>
    <property type="molecule type" value="Genomic_DNA"/>
</dbReference>
<evidence type="ECO:0000256" key="5">
    <source>
        <dbReference type="ARBA" id="ARBA00022989"/>
    </source>
</evidence>
<gene>
    <name evidence="9" type="primary">lacF_7</name>
    <name evidence="9" type="ORF">JDO7802_03508</name>
</gene>
<keyword evidence="3" id="KW-1003">Cell membrane</keyword>
<keyword evidence="5 7" id="KW-1133">Transmembrane helix</keyword>
<name>A0A0M6YM82_9RHOB</name>
<comment type="similarity">
    <text evidence="7">Belongs to the binding-protein-dependent transport system permease family.</text>
</comment>
<dbReference type="OrthoDB" id="9805108at2"/>
<dbReference type="RefSeq" id="WP_055087160.1">
    <property type="nucleotide sequence ID" value="NZ_CXSU01000012.1"/>
</dbReference>
<dbReference type="GO" id="GO:0005886">
    <property type="term" value="C:plasma membrane"/>
    <property type="evidence" value="ECO:0007669"/>
    <property type="project" value="UniProtKB-SubCell"/>
</dbReference>
<dbReference type="PROSITE" id="PS50928">
    <property type="entry name" value="ABC_TM1"/>
    <property type="match status" value="1"/>
</dbReference>
<dbReference type="Gene3D" id="1.10.3720.10">
    <property type="entry name" value="MetI-like"/>
    <property type="match status" value="1"/>
</dbReference>
<feature type="transmembrane region" description="Helical" evidence="7">
    <location>
        <begin position="76"/>
        <end position="96"/>
    </location>
</feature>
<feature type="transmembrane region" description="Helical" evidence="7">
    <location>
        <begin position="167"/>
        <end position="185"/>
    </location>
</feature>